<keyword evidence="9 15" id="KW-0067">ATP-binding</keyword>
<evidence type="ECO:0000256" key="1">
    <source>
        <dbReference type="ARBA" id="ARBA00000085"/>
    </source>
</evidence>
<gene>
    <name evidence="15" type="ORF">OIH86_10795</name>
</gene>
<dbReference type="Pfam" id="PF00512">
    <property type="entry name" value="HisKA"/>
    <property type="match status" value="1"/>
</dbReference>
<keyword evidence="5" id="KW-0597">Phosphoprotein</keyword>
<evidence type="ECO:0000313" key="16">
    <source>
        <dbReference type="Proteomes" id="UP001526147"/>
    </source>
</evidence>
<name>A0ABT3DGE6_9BACI</name>
<evidence type="ECO:0000256" key="7">
    <source>
        <dbReference type="ARBA" id="ARBA00022741"/>
    </source>
</evidence>
<dbReference type="SUPFAM" id="SSF55785">
    <property type="entry name" value="PYP-like sensor domain (PAS domain)"/>
    <property type="match status" value="1"/>
</dbReference>
<dbReference type="EC" id="2.7.13.3" evidence="3"/>
<evidence type="ECO:0000256" key="9">
    <source>
        <dbReference type="ARBA" id="ARBA00022840"/>
    </source>
</evidence>
<dbReference type="Gene3D" id="1.10.287.130">
    <property type="match status" value="1"/>
</dbReference>
<dbReference type="InterPro" id="IPR003661">
    <property type="entry name" value="HisK_dim/P_dom"/>
</dbReference>
<dbReference type="Proteomes" id="UP001526147">
    <property type="component" value="Unassembled WGS sequence"/>
</dbReference>
<dbReference type="SMART" id="SM00387">
    <property type="entry name" value="HATPase_c"/>
    <property type="match status" value="1"/>
</dbReference>
<dbReference type="InterPro" id="IPR004358">
    <property type="entry name" value="Sig_transdc_His_kin-like_C"/>
</dbReference>
<dbReference type="SUPFAM" id="SSF47384">
    <property type="entry name" value="Homodimeric domain of signal transducing histidine kinase"/>
    <property type="match status" value="1"/>
</dbReference>
<dbReference type="CDD" id="cd00082">
    <property type="entry name" value="HisKA"/>
    <property type="match status" value="1"/>
</dbReference>
<evidence type="ECO:0000256" key="5">
    <source>
        <dbReference type="ARBA" id="ARBA00022553"/>
    </source>
</evidence>
<dbReference type="CDD" id="cd06225">
    <property type="entry name" value="HAMP"/>
    <property type="match status" value="1"/>
</dbReference>
<feature type="transmembrane region" description="Helical" evidence="12">
    <location>
        <begin position="183"/>
        <end position="203"/>
    </location>
</feature>
<dbReference type="Pfam" id="PF00672">
    <property type="entry name" value="HAMP"/>
    <property type="match status" value="1"/>
</dbReference>
<keyword evidence="16" id="KW-1185">Reference proteome</keyword>
<evidence type="ECO:0000313" key="15">
    <source>
        <dbReference type="EMBL" id="MCV9886145.1"/>
    </source>
</evidence>
<sequence length="597" mass="68524">MRKLLKHMSFRAKILSILLILTFLLSGFSFILVQSIEAVKEVSNKIEEKNVPEVYWLTQWDKDLAVRELVVKEYLGENLCCDFVEVYQSYQYEEENKTSDQPPAVPSSLISIKKDIELLDFMVINNIQGLLAYEEYDEARTFIRSVYLPQLEELRTEINEEKELAFTKFTAYSDEFSSIISNALWLLISITIVAICLSIIAAYRISANLTKPIETMVDKVDLIARGQYGLTLPPLKQVEFEELANSINQMSKSLKDSFTTILNDKMYREQIVNSLPIGIITINDELSELKINRAAADILQYNEDIISKFMNEQIYDENEQFWNILTLDSNFHHRKITYKTAKENKVLLVSQTGMHDHQCQIIGRMINFVDMTETEELEKRMYQSEKLAIVGEIAAGAAHEIRNPLAVVQGFLALMNKSLGDKEKNQYHMALLMKELERINSIIEEMLLLSKPGAPIKKEVCLQSVLEEFLPLIIDSSEDITIHINLFHRTVPIDSKQMKQVFHNLVRNSIEAMRGQGEIYIYSQVSDNYFQIYVKDNGPGIPYDLKEKIFDPFTSSKEDGTGLGLMIVKRIVENHDGHISVHETSSDGTIFLIELPL</sequence>
<dbReference type="EMBL" id="JAOYEY010000036">
    <property type="protein sequence ID" value="MCV9886145.1"/>
    <property type="molecule type" value="Genomic_DNA"/>
</dbReference>
<evidence type="ECO:0000256" key="3">
    <source>
        <dbReference type="ARBA" id="ARBA00012438"/>
    </source>
</evidence>
<proteinExistence type="predicted"/>
<keyword evidence="4" id="KW-1003">Cell membrane</keyword>
<dbReference type="InterPro" id="IPR035965">
    <property type="entry name" value="PAS-like_dom_sf"/>
</dbReference>
<dbReference type="PROSITE" id="PS50885">
    <property type="entry name" value="HAMP"/>
    <property type="match status" value="1"/>
</dbReference>
<evidence type="ECO:0000256" key="4">
    <source>
        <dbReference type="ARBA" id="ARBA00022475"/>
    </source>
</evidence>
<dbReference type="SMART" id="SM00388">
    <property type="entry name" value="HisKA"/>
    <property type="match status" value="1"/>
</dbReference>
<dbReference type="InterPro" id="IPR036097">
    <property type="entry name" value="HisK_dim/P_sf"/>
</dbReference>
<feature type="domain" description="HAMP" evidence="14">
    <location>
        <begin position="207"/>
        <end position="259"/>
    </location>
</feature>
<dbReference type="Gene3D" id="3.30.450.20">
    <property type="entry name" value="PAS domain"/>
    <property type="match status" value="1"/>
</dbReference>
<dbReference type="SUPFAM" id="SSF158472">
    <property type="entry name" value="HAMP domain-like"/>
    <property type="match status" value="1"/>
</dbReference>
<evidence type="ECO:0000259" key="13">
    <source>
        <dbReference type="PROSITE" id="PS50109"/>
    </source>
</evidence>
<reference evidence="15 16" key="1">
    <citation type="submission" date="2022-10" db="EMBL/GenBank/DDBJ databases">
        <title>Draft genome assembly of moderately radiation resistant bacterium Metabacillus halosaccharovorans.</title>
        <authorList>
            <person name="Pal S."/>
            <person name="Gopinathan A."/>
        </authorList>
    </citation>
    <scope>NUCLEOTIDE SEQUENCE [LARGE SCALE GENOMIC DNA]</scope>
    <source>
        <strain evidence="15 16">VITHBRA001</strain>
    </source>
</reference>
<dbReference type="InterPro" id="IPR036890">
    <property type="entry name" value="HATPase_C_sf"/>
</dbReference>
<dbReference type="CDD" id="cd00075">
    <property type="entry name" value="HATPase"/>
    <property type="match status" value="1"/>
</dbReference>
<evidence type="ECO:0000259" key="14">
    <source>
        <dbReference type="PROSITE" id="PS50885"/>
    </source>
</evidence>
<evidence type="ECO:0000256" key="12">
    <source>
        <dbReference type="SAM" id="Phobius"/>
    </source>
</evidence>
<keyword evidence="6" id="KW-0808">Transferase</keyword>
<keyword evidence="11 12" id="KW-0472">Membrane</keyword>
<evidence type="ECO:0000256" key="11">
    <source>
        <dbReference type="ARBA" id="ARBA00023136"/>
    </source>
</evidence>
<keyword evidence="12" id="KW-1133">Transmembrane helix</keyword>
<dbReference type="InterPro" id="IPR005467">
    <property type="entry name" value="His_kinase_dom"/>
</dbReference>
<evidence type="ECO:0000256" key="6">
    <source>
        <dbReference type="ARBA" id="ARBA00022679"/>
    </source>
</evidence>
<evidence type="ECO:0000256" key="8">
    <source>
        <dbReference type="ARBA" id="ARBA00022777"/>
    </source>
</evidence>
<dbReference type="Gene3D" id="3.30.565.10">
    <property type="entry name" value="Histidine kinase-like ATPase, C-terminal domain"/>
    <property type="match status" value="1"/>
</dbReference>
<dbReference type="GO" id="GO:0005524">
    <property type="term" value="F:ATP binding"/>
    <property type="evidence" value="ECO:0007669"/>
    <property type="project" value="UniProtKB-KW"/>
</dbReference>
<keyword evidence="12" id="KW-0812">Transmembrane</keyword>
<evidence type="ECO:0000256" key="2">
    <source>
        <dbReference type="ARBA" id="ARBA00004651"/>
    </source>
</evidence>
<dbReference type="PANTHER" id="PTHR43065">
    <property type="entry name" value="SENSOR HISTIDINE KINASE"/>
    <property type="match status" value="1"/>
</dbReference>
<protein>
    <recommendedName>
        <fullName evidence="3">histidine kinase</fullName>
        <ecNumber evidence="3">2.7.13.3</ecNumber>
    </recommendedName>
</protein>
<keyword evidence="10" id="KW-0902">Two-component regulatory system</keyword>
<dbReference type="SMART" id="SM00304">
    <property type="entry name" value="HAMP"/>
    <property type="match status" value="1"/>
</dbReference>
<dbReference type="SUPFAM" id="SSF55874">
    <property type="entry name" value="ATPase domain of HSP90 chaperone/DNA topoisomerase II/histidine kinase"/>
    <property type="match status" value="1"/>
</dbReference>
<accession>A0ABT3DGE6</accession>
<dbReference type="InterPro" id="IPR003594">
    <property type="entry name" value="HATPase_dom"/>
</dbReference>
<comment type="catalytic activity">
    <reaction evidence="1">
        <text>ATP + protein L-histidine = ADP + protein N-phospho-L-histidine.</text>
        <dbReference type="EC" id="2.7.13.3"/>
    </reaction>
</comment>
<dbReference type="RefSeq" id="WP_264142790.1">
    <property type="nucleotide sequence ID" value="NZ_JAOYEY010000036.1"/>
</dbReference>
<dbReference type="PRINTS" id="PR00344">
    <property type="entry name" value="BCTRLSENSOR"/>
</dbReference>
<keyword evidence="7" id="KW-0547">Nucleotide-binding</keyword>
<comment type="caution">
    <text evidence="15">The sequence shown here is derived from an EMBL/GenBank/DDBJ whole genome shotgun (WGS) entry which is preliminary data.</text>
</comment>
<organism evidence="15 16">
    <name type="scientific">Metabacillus halosaccharovorans</name>
    <dbReference type="NCBI Taxonomy" id="930124"/>
    <lineage>
        <taxon>Bacteria</taxon>
        <taxon>Bacillati</taxon>
        <taxon>Bacillota</taxon>
        <taxon>Bacilli</taxon>
        <taxon>Bacillales</taxon>
        <taxon>Bacillaceae</taxon>
        <taxon>Metabacillus</taxon>
    </lineage>
</organism>
<dbReference type="PANTHER" id="PTHR43065:SF10">
    <property type="entry name" value="PEROXIDE STRESS-ACTIVATED HISTIDINE KINASE MAK3"/>
    <property type="match status" value="1"/>
</dbReference>
<dbReference type="PROSITE" id="PS50109">
    <property type="entry name" value="HIS_KIN"/>
    <property type="match status" value="1"/>
</dbReference>
<comment type="subcellular location">
    <subcellularLocation>
        <location evidence="2">Cell membrane</location>
        <topology evidence="2">Multi-pass membrane protein</topology>
    </subcellularLocation>
</comment>
<dbReference type="Pfam" id="PF02518">
    <property type="entry name" value="HATPase_c"/>
    <property type="match status" value="1"/>
</dbReference>
<evidence type="ECO:0000256" key="10">
    <source>
        <dbReference type="ARBA" id="ARBA00023012"/>
    </source>
</evidence>
<dbReference type="Gene3D" id="6.10.340.10">
    <property type="match status" value="1"/>
</dbReference>
<feature type="domain" description="Histidine kinase" evidence="13">
    <location>
        <begin position="396"/>
        <end position="597"/>
    </location>
</feature>
<dbReference type="InterPro" id="IPR003660">
    <property type="entry name" value="HAMP_dom"/>
</dbReference>
<keyword evidence="8" id="KW-0418">Kinase</keyword>